<dbReference type="InterPro" id="IPR027417">
    <property type="entry name" value="P-loop_NTPase"/>
</dbReference>
<evidence type="ECO:0000313" key="5">
    <source>
        <dbReference type="EMBL" id="GLB30655.1"/>
    </source>
</evidence>
<protein>
    <submittedName>
        <fullName evidence="5">ABC transporter</fullName>
    </submittedName>
</protein>
<keyword evidence="1" id="KW-0813">Transport</keyword>
<evidence type="ECO:0000256" key="2">
    <source>
        <dbReference type="ARBA" id="ARBA00022741"/>
    </source>
</evidence>
<dbReference type="CDD" id="cd03230">
    <property type="entry name" value="ABC_DR_subfamily_A"/>
    <property type="match status" value="1"/>
</dbReference>
<evidence type="ECO:0000256" key="1">
    <source>
        <dbReference type="ARBA" id="ARBA00022448"/>
    </source>
</evidence>
<organism evidence="5 6">
    <name type="scientific">Lacrimispora amygdalina</name>
    <dbReference type="NCBI Taxonomy" id="253257"/>
    <lineage>
        <taxon>Bacteria</taxon>
        <taxon>Bacillati</taxon>
        <taxon>Bacillota</taxon>
        <taxon>Clostridia</taxon>
        <taxon>Lachnospirales</taxon>
        <taxon>Lachnospiraceae</taxon>
        <taxon>Lacrimispora</taxon>
    </lineage>
</organism>
<evidence type="ECO:0000259" key="4">
    <source>
        <dbReference type="PROSITE" id="PS50893"/>
    </source>
</evidence>
<dbReference type="SMART" id="SM00382">
    <property type="entry name" value="AAA"/>
    <property type="match status" value="1"/>
</dbReference>
<sequence>MLLKMENIQKTYGDFTMNCSLELQPGYITGLIGPNGAGKTTVFKSALGLISLDQGAVTVFGKPFDQLSLKDKQDMGVVLADSGFSGYLTIQDIARVMKNLYQLFDQDLFIKKCRESGLPLKKRVKDMSAGMKARVKVLAAMSHEARLLILDEPTAGLDVLAREELLDTIREYMEPGDRSVLISSHISTDLEQLCDDLYLIDNGTIVLHEETDVLLGSYGLLKATEEQYSELDKSYILCRKKEAYGYRLLTDKISYYRENKPEIVMEKGSVDEVITMMIRGERL</sequence>
<dbReference type="PANTHER" id="PTHR42939:SF3">
    <property type="entry name" value="ABC TRANSPORTER ATP-BINDING COMPONENT"/>
    <property type="match status" value="1"/>
</dbReference>
<dbReference type="InterPro" id="IPR017871">
    <property type="entry name" value="ABC_transporter-like_CS"/>
</dbReference>
<dbReference type="SUPFAM" id="SSF52540">
    <property type="entry name" value="P-loop containing nucleoside triphosphate hydrolases"/>
    <property type="match status" value="1"/>
</dbReference>
<dbReference type="InterPro" id="IPR003593">
    <property type="entry name" value="AAA+_ATPase"/>
</dbReference>
<dbReference type="Gene3D" id="3.40.50.300">
    <property type="entry name" value="P-loop containing nucleotide triphosphate hydrolases"/>
    <property type="match status" value="1"/>
</dbReference>
<proteinExistence type="predicted"/>
<name>A0ABQ5M6U3_9FIRM</name>
<keyword evidence="3" id="KW-0067">ATP-binding</keyword>
<keyword evidence="2" id="KW-0547">Nucleotide-binding</keyword>
<dbReference type="Pfam" id="PF00005">
    <property type="entry name" value="ABC_tran"/>
    <property type="match status" value="1"/>
</dbReference>
<dbReference type="InterPro" id="IPR003439">
    <property type="entry name" value="ABC_transporter-like_ATP-bd"/>
</dbReference>
<feature type="domain" description="ABC transporter" evidence="4">
    <location>
        <begin position="3"/>
        <end position="227"/>
    </location>
</feature>
<dbReference type="Proteomes" id="UP001419084">
    <property type="component" value="Unassembled WGS sequence"/>
</dbReference>
<comment type="caution">
    <text evidence="5">The sequence shown here is derived from an EMBL/GenBank/DDBJ whole genome shotgun (WGS) entry which is preliminary data.</text>
</comment>
<accession>A0ABQ5M6U3</accession>
<gene>
    <name evidence="5" type="ORF">LAD12857_25780</name>
</gene>
<dbReference type="PROSITE" id="PS50893">
    <property type="entry name" value="ABC_TRANSPORTER_2"/>
    <property type="match status" value="1"/>
</dbReference>
<evidence type="ECO:0000313" key="6">
    <source>
        <dbReference type="Proteomes" id="UP001419084"/>
    </source>
</evidence>
<reference evidence="5 6" key="1">
    <citation type="journal article" date="2024" name="Int. J. Syst. Evol. Microbiol.">
        <title>Lacrimispora brassicae sp. nov. isolated from fermented cabbage, and proposal of Clostridium indicum Gundawar et al. 2019 and Clostridium methoxybenzovorans Mechichi et al. 1999 as heterotypic synonyms of Lacrimispora amygdalina (Parshina et al. 2003) Haas and Blanchard 2020 and Lacrimispora indolis (McClung and McCoy 1957) Haas and Blanchard 2020, respectively.</title>
        <authorList>
            <person name="Kobayashi H."/>
            <person name="Tanizawa Y."/>
            <person name="Sakamoto M."/>
            <person name="Ohkuma M."/>
            <person name="Tohno M."/>
        </authorList>
    </citation>
    <scope>NUCLEOTIDE SEQUENCE [LARGE SCALE GENOMIC DNA]</scope>
    <source>
        <strain evidence="5 6">DSM 12857</strain>
    </source>
</reference>
<dbReference type="EMBL" id="BRPJ01000042">
    <property type="protein sequence ID" value="GLB30655.1"/>
    <property type="molecule type" value="Genomic_DNA"/>
</dbReference>
<evidence type="ECO:0000256" key="3">
    <source>
        <dbReference type="ARBA" id="ARBA00022840"/>
    </source>
</evidence>
<keyword evidence="6" id="KW-1185">Reference proteome</keyword>
<dbReference type="PANTHER" id="PTHR42939">
    <property type="entry name" value="ABC TRANSPORTER ATP-BINDING PROTEIN ALBC-RELATED"/>
    <property type="match status" value="1"/>
</dbReference>
<dbReference type="PROSITE" id="PS00211">
    <property type="entry name" value="ABC_TRANSPORTER_1"/>
    <property type="match status" value="1"/>
</dbReference>
<dbReference type="InterPro" id="IPR051782">
    <property type="entry name" value="ABC_Transporter_VariousFunc"/>
</dbReference>